<dbReference type="InterPro" id="IPR010317">
    <property type="entry name" value="WxLIP_PGBD"/>
</dbReference>
<keyword evidence="1" id="KW-0812">Transmembrane</keyword>
<dbReference type="InterPro" id="IPR021759">
    <property type="entry name" value="WxLIP_HBD"/>
</dbReference>
<accession>A0A0R2E145</accession>
<keyword evidence="1" id="KW-0472">Membrane</keyword>
<feature type="signal peptide" evidence="2">
    <location>
        <begin position="1"/>
        <end position="36"/>
    </location>
</feature>
<name>A0A0R2E145_9LACO</name>
<dbReference type="Proteomes" id="UP000050961">
    <property type="component" value="Unassembled WGS sequence"/>
</dbReference>
<feature type="domain" description="WxL Interacting Protein host binding" evidence="4">
    <location>
        <begin position="171"/>
        <end position="312"/>
    </location>
</feature>
<sequence>MGEQVLNSRKNFFIMTLSLMTCLISLICLKTPPVHAEGAGFTVAAVTPPNQFNKNASYFDLKVTPGQAQDISVQIQNLTSAQKKVTVYPNTGYTSNAGVEAYDKNKLNRLSRAPFLLSEILGRPQKIILAPHETKTLTFSLKMPQQKFHGILEGALYFLDDQTSAAQQTNQKGMTIRNRYALALGIVLREDTQTPVAPKMKMNKISAGIQDTANFSAATKVNLENTRPAMIKRLQLVGEISRRAGSKVLYRSTQKNLGMAPNSNFDYSINWRNDSMKVGRYHMHLTATSGKYKWVFDRNFNINRAEASNVNKKANIERNWTWLWILLGALLVLLIFLLAFFIGRRSANKKKANSSHTEKD</sequence>
<organism evidence="5 6">
    <name type="scientific">Liquorilactobacillus sucicola DSM 21376 = JCM 15457</name>
    <dbReference type="NCBI Taxonomy" id="1423806"/>
    <lineage>
        <taxon>Bacteria</taxon>
        <taxon>Bacillati</taxon>
        <taxon>Bacillota</taxon>
        <taxon>Bacilli</taxon>
        <taxon>Lactobacillales</taxon>
        <taxon>Lactobacillaceae</taxon>
        <taxon>Liquorilactobacillus</taxon>
    </lineage>
</organism>
<dbReference type="PATRIC" id="fig|1423806.3.peg.106"/>
<keyword evidence="1" id="KW-1133">Transmembrane helix</keyword>
<gene>
    <name evidence="5" type="ORF">FD15_GL000103</name>
</gene>
<evidence type="ECO:0000259" key="3">
    <source>
        <dbReference type="Pfam" id="PF06030"/>
    </source>
</evidence>
<dbReference type="Pfam" id="PF11797">
    <property type="entry name" value="WxLIP_HBD"/>
    <property type="match status" value="1"/>
</dbReference>
<evidence type="ECO:0000313" key="5">
    <source>
        <dbReference type="EMBL" id="KRN06556.1"/>
    </source>
</evidence>
<evidence type="ECO:0000256" key="1">
    <source>
        <dbReference type="SAM" id="Phobius"/>
    </source>
</evidence>
<protein>
    <submittedName>
        <fullName evidence="5">Uncharacterized protein</fullName>
    </submittedName>
</protein>
<keyword evidence="2" id="KW-0732">Signal</keyword>
<dbReference type="EMBL" id="AYZF01000008">
    <property type="protein sequence ID" value="KRN06556.1"/>
    <property type="molecule type" value="Genomic_DNA"/>
</dbReference>
<dbReference type="STRING" id="1423806.FD15_GL000103"/>
<feature type="transmembrane region" description="Helical" evidence="1">
    <location>
        <begin position="320"/>
        <end position="342"/>
    </location>
</feature>
<dbReference type="AlphaFoldDB" id="A0A0R2E145"/>
<reference evidence="5 6" key="1">
    <citation type="journal article" date="2015" name="Genome Announc.">
        <title>Expanding the biotechnology potential of lactobacilli through comparative genomics of 213 strains and associated genera.</title>
        <authorList>
            <person name="Sun Z."/>
            <person name="Harris H.M."/>
            <person name="McCann A."/>
            <person name="Guo C."/>
            <person name="Argimon S."/>
            <person name="Zhang W."/>
            <person name="Yang X."/>
            <person name="Jeffery I.B."/>
            <person name="Cooney J.C."/>
            <person name="Kagawa T.F."/>
            <person name="Liu W."/>
            <person name="Song Y."/>
            <person name="Salvetti E."/>
            <person name="Wrobel A."/>
            <person name="Rasinkangas P."/>
            <person name="Parkhill J."/>
            <person name="Rea M.C."/>
            <person name="O'Sullivan O."/>
            <person name="Ritari J."/>
            <person name="Douillard F.P."/>
            <person name="Paul Ross R."/>
            <person name="Yang R."/>
            <person name="Briner A.E."/>
            <person name="Felis G.E."/>
            <person name="de Vos W.M."/>
            <person name="Barrangou R."/>
            <person name="Klaenhammer T.R."/>
            <person name="Caufield P.W."/>
            <person name="Cui Y."/>
            <person name="Zhang H."/>
            <person name="O'Toole P.W."/>
        </authorList>
    </citation>
    <scope>NUCLEOTIDE SEQUENCE [LARGE SCALE GENOMIC DNA]</scope>
    <source>
        <strain evidence="5 6">DSM 21376</strain>
    </source>
</reference>
<evidence type="ECO:0000313" key="6">
    <source>
        <dbReference type="Proteomes" id="UP000050961"/>
    </source>
</evidence>
<feature type="domain" description="WxL Interacting Protein peptidoglycan binding" evidence="3">
    <location>
        <begin position="41"/>
        <end position="158"/>
    </location>
</feature>
<evidence type="ECO:0000256" key="2">
    <source>
        <dbReference type="SAM" id="SignalP"/>
    </source>
</evidence>
<dbReference type="Pfam" id="PF06030">
    <property type="entry name" value="WxLIP_PGBD"/>
    <property type="match status" value="1"/>
</dbReference>
<proteinExistence type="predicted"/>
<dbReference type="eggNOG" id="COG4072">
    <property type="taxonomic scope" value="Bacteria"/>
</dbReference>
<feature type="chain" id="PRO_5006416376" evidence="2">
    <location>
        <begin position="37"/>
        <end position="360"/>
    </location>
</feature>
<evidence type="ECO:0000259" key="4">
    <source>
        <dbReference type="Pfam" id="PF11797"/>
    </source>
</evidence>
<comment type="caution">
    <text evidence="5">The sequence shown here is derived from an EMBL/GenBank/DDBJ whole genome shotgun (WGS) entry which is preliminary data.</text>
</comment>
<keyword evidence="6" id="KW-1185">Reference proteome</keyword>